<organism evidence="1 2">
    <name type="scientific">Trifolium medium</name>
    <dbReference type="NCBI Taxonomy" id="97028"/>
    <lineage>
        <taxon>Eukaryota</taxon>
        <taxon>Viridiplantae</taxon>
        <taxon>Streptophyta</taxon>
        <taxon>Embryophyta</taxon>
        <taxon>Tracheophyta</taxon>
        <taxon>Spermatophyta</taxon>
        <taxon>Magnoliopsida</taxon>
        <taxon>eudicotyledons</taxon>
        <taxon>Gunneridae</taxon>
        <taxon>Pentapetalae</taxon>
        <taxon>rosids</taxon>
        <taxon>fabids</taxon>
        <taxon>Fabales</taxon>
        <taxon>Fabaceae</taxon>
        <taxon>Papilionoideae</taxon>
        <taxon>50 kb inversion clade</taxon>
        <taxon>NPAAA clade</taxon>
        <taxon>Hologalegina</taxon>
        <taxon>IRL clade</taxon>
        <taxon>Trifolieae</taxon>
        <taxon>Trifolium</taxon>
    </lineage>
</organism>
<accession>A0A392QXH2</accession>
<dbReference type="Proteomes" id="UP000265520">
    <property type="component" value="Unassembled WGS sequence"/>
</dbReference>
<proteinExistence type="predicted"/>
<feature type="non-terminal residue" evidence="1">
    <location>
        <position position="1"/>
    </location>
</feature>
<dbReference type="EMBL" id="LXQA010164702">
    <property type="protein sequence ID" value="MCI28280.1"/>
    <property type="molecule type" value="Genomic_DNA"/>
</dbReference>
<reference evidence="1 2" key="1">
    <citation type="journal article" date="2018" name="Front. Plant Sci.">
        <title>Red Clover (Trifolium pratense) and Zigzag Clover (T. medium) - A Picture of Genomic Similarities and Differences.</title>
        <authorList>
            <person name="Dluhosova J."/>
            <person name="Istvanek J."/>
            <person name="Nedelnik J."/>
            <person name="Repkova J."/>
        </authorList>
    </citation>
    <scope>NUCLEOTIDE SEQUENCE [LARGE SCALE GENOMIC DNA]</scope>
    <source>
        <strain evidence="2">cv. 10/8</strain>
        <tissue evidence="1">Leaf</tissue>
    </source>
</reference>
<comment type="caution">
    <text evidence="1">The sequence shown here is derived from an EMBL/GenBank/DDBJ whole genome shotgun (WGS) entry which is preliminary data.</text>
</comment>
<evidence type="ECO:0000313" key="2">
    <source>
        <dbReference type="Proteomes" id="UP000265520"/>
    </source>
</evidence>
<keyword evidence="1" id="KW-0695">RNA-directed DNA polymerase</keyword>
<protein>
    <submittedName>
        <fullName evidence="1">Reverse transcriptase</fullName>
    </submittedName>
</protein>
<keyword evidence="2" id="KW-1185">Reference proteome</keyword>
<keyword evidence="1" id="KW-0808">Transferase</keyword>
<dbReference type="GO" id="GO:0003964">
    <property type="term" value="F:RNA-directed DNA polymerase activity"/>
    <property type="evidence" value="ECO:0007669"/>
    <property type="project" value="UniProtKB-KW"/>
</dbReference>
<dbReference type="SUPFAM" id="SSF56672">
    <property type="entry name" value="DNA/RNA polymerases"/>
    <property type="match status" value="1"/>
</dbReference>
<keyword evidence="1" id="KW-0548">Nucleotidyltransferase</keyword>
<evidence type="ECO:0000313" key="1">
    <source>
        <dbReference type="EMBL" id="MCI28280.1"/>
    </source>
</evidence>
<dbReference type="AlphaFoldDB" id="A0A392QXH2"/>
<dbReference type="InterPro" id="IPR043502">
    <property type="entry name" value="DNA/RNA_pol_sf"/>
</dbReference>
<name>A0A392QXH2_9FABA</name>
<sequence>EGIVLGHRISKKGLEVDKAKVEVIEKLPPPTNIKGIFMFAGFY</sequence>